<dbReference type="AlphaFoldDB" id="A0A5C3PAG3"/>
<evidence type="ECO:0008006" key="4">
    <source>
        <dbReference type="Google" id="ProtNLM"/>
    </source>
</evidence>
<evidence type="ECO:0000313" key="3">
    <source>
        <dbReference type="Proteomes" id="UP000308197"/>
    </source>
</evidence>
<accession>A0A5C3PAG3</accession>
<gene>
    <name evidence="2" type="ORF">K466DRAFT_600073</name>
</gene>
<dbReference type="STRING" id="1314778.A0A5C3PAG3"/>
<evidence type="ECO:0000256" key="1">
    <source>
        <dbReference type="SAM" id="MobiDB-lite"/>
    </source>
</evidence>
<proteinExistence type="predicted"/>
<dbReference type="Proteomes" id="UP000308197">
    <property type="component" value="Unassembled WGS sequence"/>
</dbReference>
<name>A0A5C3PAG3_9APHY</name>
<protein>
    <recommendedName>
        <fullName evidence="4">Fungal-type protein kinase domain-containing protein</fullName>
    </recommendedName>
</protein>
<evidence type="ECO:0000313" key="2">
    <source>
        <dbReference type="EMBL" id="TFK86715.1"/>
    </source>
</evidence>
<keyword evidence="3" id="KW-1185">Reference proteome</keyword>
<feature type="region of interest" description="Disordered" evidence="1">
    <location>
        <begin position="1"/>
        <end position="23"/>
    </location>
</feature>
<organism evidence="2 3">
    <name type="scientific">Polyporus arcularius HHB13444</name>
    <dbReference type="NCBI Taxonomy" id="1314778"/>
    <lineage>
        <taxon>Eukaryota</taxon>
        <taxon>Fungi</taxon>
        <taxon>Dikarya</taxon>
        <taxon>Basidiomycota</taxon>
        <taxon>Agaricomycotina</taxon>
        <taxon>Agaricomycetes</taxon>
        <taxon>Polyporales</taxon>
        <taxon>Polyporaceae</taxon>
        <taxon>Polyporus</taxon>
    </lineage>
</organism>
<dbReference type="EMBL" id="ML211186">
    <property type="protein sequence ID" value="TFK86715.1"/>
    <property type="molecule type" value="Genomic_DNA"/>
</dbReference>
<dbReference type="InParanoid" id="A0A5C3PAG3"/>
<reference evidence="2 3" key="1">
    <citation type="journal article" date="2019" name="Nat. Ecol. Evol.">
        <title>Megaphylogeny resolves global patterns of mushroom evolution.</title>
        <authorList>
            <person name="Varga T."/>
            <person name="Krizsan K."/>
            <person name="Foldi C."/>
            <person name="Dima B."/>
            <person name="Sanchez-Garcia M."/>
            <person name="Sanchez-Ramirez S."/>
            <person name="Szollosi G.J."/>
            <person name="Szarkandi J.G."/>
            <person name="Papp V."/>
            <person name="Albert L."/>
            <person name="Andreopoulos W."/>
            <person name="Angelini C."/>
            <person name="Antonin V."/>
            <person name="Barry K.W."/>
            <person name="Bougher N.L."/>
            <person name="Buchanan P."/>
            <person name="Buyck B."/>
            <person name="Bense V."/>
            <person name="Catcheside P."/>
            <person name="Chovatia M."/>
            <person name="Cooper J."/>
            <person name="Damon W."/>
            <person name="Desjardin D."/>
            <person name="Finy P."/>
            <person name="Geml J."/>
            <person name="Haridas S."/>
            <person name="Hughes K."/>
            <person name="Justo A."/>
            <person name="Karasinski D."/>
            <person name="Kautmanova I."/>
            <person name="Kiss B."/>
            <person name="Kocsube S."/>
            <person name="Kotiranta H."/>
            <person name="LaButti K.M."/>
            <person name="Lechner B.E."/>
            <person name="Liimatainen K."/>
            <person name="Lipzen A."/>
            <person name="Lukacs Z."/>
            <person name="Mihaltcheva S."/>
            <person name="Morgado L.N."/>
            <person name="Niskanen T."/>
            <person name="Noordeloos M.E."/>
            <person name="Ohm R.A."/>
            <person name="Ortiz-Santana B."/>
            <person name="Ovrebo C."/>
            <person name="Racz N."/>
            <person name="Riley R."/>
            <person name="Savchenko A."/>
            <person name="Shiryaev A."/>
            <person name="Soop K."/>
            <person name="Spirin V."/>
            <person name="Szebenyi C."/>
            <person name="Tomsovsky M."/>
            <person name="Tulloss R.E."/>
            <person name="Uehling J."/>
            <person name="Grigoriev I.V."/>
            <person name="Vagvolgyi C."/>
            <person name="Papp T."/>
            <person name="Martin F.M."/>
            <person name="Miettinen O."/>
            <person name="Hibbett D.S."/>
            <person name="Nagy L.G."/>
        </authorList>
    </citation>
    <scope>NUCLEOTIDE SEQUENCE [LARGE SCALE GENOMIC DNA]</scope>
    <source>
        <strain evidence="2 3">HHB13444</strain>
    </source>
</reference>
<sequence length="162" mass="18109">MSSYVLPRTPPHAPRAEETDGVSSELSTAWAGVSGGKDAVCRGHFVSVGDQLGRRTTVFRATTRSLDDQLIFKETYRHNGRRLKEEEDIPGIVRLKDWEHVHTGSKPLEIGSGEAFRPKVRLALLYDDEDLREARSVNELLKTFYDVLEGALLSSAWSLLIS</sequence>